<dbReference type="MEROPS" id="S41.012"/>
<accession>W0EZJ3</accession>
<feature type="signal peptide" evidence="1">
    <location>
        <begin position="1"/>
        <end position="21"/>
    </location>
</feature>
<organism evidence="4 5">
    <name type="scientific">Niabella soli DSM 19437</name>
    <dbReference type="NCBI Taxonomy" id="929713"/>
    <lineage>
        <taxon>Bacteria</taxon>
        <taxon>Pseudomonadati</taxon>
        <taxon>Bacteroidota</taxon>
        <taxon>Chitinophagia</taxon>
        <taxon>Chitinophagales</taxon>
        <taxon>Chitinophagaceae</taxon>
        <taxon>Niabella</taxon>
    </lineage>
</organism>
<dbReference type="Pfam" id="PF17820">
    <property type="entry name" value="PDZ_6"/>
    <property type="match status" value="1"/>
</dbReference>
<dbReference type="Pfam" id="PF03572">
    <property type="entry name" value="Peptidase_S41"/>
    <property type="match status" value="1"/>
</dbReference>
<dbReference type="InterPro" id="IPR041489">
    <property type="entry name" value="PDZ_6"/>
</dbReference>
<dbReference type="PROSITE" id="PS51257">
    <property type="entry name" value="PROKAR_LIPOPROTEIN"/>
    <property type="match status" value="1"/>
</dbReference>
<dbReference type="HOGENOM" id="CLU_031949_1_0_10"/>
<dbReference type="InterPro" id="IPR036034">
    <property type="entry name" value="PDZ_sf"/>
</dbReference>
<dbReference type="SUPFAM" id="SSF50156">
    <property type="entry name" value="PDZ domain-like"/>
    <property type="match status" value="1"/>
</dbReference>
<evidence type="ECO:0000259" key="3">
    <source>
        <dbReference type="Pfam" id="PF17820"/>
    </source>
</evidence>
<dbReference type="GO" id="GO:0004175">
    <property type="term" value="F:endopeptidase activity"/>
    <property type="evidence" value="ECO:0007669"/>
    <property type="project" value="TreeGrafter"/>
</dbReference>
<dbReference type="InterPro" id="IPR029045">
    <property type="entry name" value="ClpP/crotonase-like_dom_sf"/>
</dbReference>
<keyword evidence="4" id="KW-0645">Protease</keyword>
<proteinExistence type="predicted"/>
<sequence>MIKSFVAIFLFAIILVSCRKADNGGGSITPPAPTGTYQQLLADSLFLYAKQIYYWNTALPDSASFNPRSYAKTDTLNGLQSELFAITQIPINAATGKPYEFYQYANSQGGTVTTSKYSFIEKTSDLYGGGASSTIVSNQEQVKNIKMTLDGQENELGFTMGFIPVSKLNGTPRAIHYVNDSLIGLIRIVTNGSPAWNAGIRRGDIIAKINGNAWTYNNNLTQISNALDGNSITLTKYDPATKKYTDVPFSKALYTFNPIYKDTVITIGSKTIAYIAYKSFTDSAKSSMPVLSAAFQKFNDAKATDLVIDLRYNGGGYVNTAEYFAESILPQSAANSVLFKEIYNQTMQNKQATLLKKQPVYDANNVKLNYTYYDVDYSTNGNTTYIRKQGPFNAAANITSIYFIVSSNTASASELLINSLKPYFSKVYLINAPFSSSDDQTHTYGKPVGFFEIRIGKYSVYMSNFESQNKNNQGGYYQGMATDTYVNDDIRYDFGDPHENCFLQAIRLITGNNSYQPLSASPRSLGGISINTTADNNPRGLPVGAPTKIFNMVRVAK</sequence>
<keyword evidence="5" id="KW-1185">Reference proteome</keyword>
<dbReference type="GO" id="GO:0006508">
    <property type="term" value="P:proteolysis"/>
    <property type="evidence" value="ECO:0007669"/>
    <property type="project" value="UniProtKB-KW"/>
</dbReference>
<feature type="domain" description="PDZ" evidence="3">
    <location>
        <begin position="191"/>
        <end position="230"/>
    </location>
</feature>
<protein>
    <submittedName>
        <fullName evidence="4">Carboxyl-terminal protease</fullName>
    </submittedName>
</protein>
<dbReference type="OrthoDB" id="7168509at2"/>
<keyword evidence="1" id="KW-0732">Signal</keyword>
<dbReference type="STRING" id="929713.NIASO_03645"/>
<dbReference type="GO" id="GO:0008236">
    <property type="term" value="F:serine-type peptidase activity"/>
    <property type="evidence" value="ECO:0007669"/>
    <property type="project" value="InterPro"/>
</dbReference>
<evidence type="ECO:0000256" key="1">
    <source>
        <dbReference type="SAM" id="SignalP"/>
    </source>
</evidence>
<dbReference type="Gene3D" id="2.30.42.10">
    <property type="match status" value="1"/>
</dbReference>
<dbReference type="GO" id="GO:0030288">
    <property type="term" value="C:outer membrane-bounded periplasmic space"/>
    <property type="evidence" value="ECO:0007669"/>
    <property type="project" value="TreeGrafter"/>
</dbReference>
<keyword evidence="4" id="KW-0378">Hydrolase</keyword>
<dbReference type="InterPro" id="IPR005151">
    <property type="entry name" value="Tail-specific_protease"/>
</dbReference>
<dbReference type="GO" id="GO:0007165">
    <property type="term" value="P:signal transduction"/>
    <property type="evidence" value="ECO:0007669"/>
    <property type="project" value="TreeGrafter"/>
</dbReference>
<dbReference type="EMBL" id="CP007035">
    <property type="protein sequence ID" value="AHF14526.1"/>
    <property type="molecule type" value="Genomic_DNA"/>
</dbReference>
<feature type="chain" id="PRO_5004787858" evidence="1">
    <location>
        <begin position="22"/>
        <end position="557"/>
    </location>
</feature>
<name>W0EZJ3_9BACT</name>
<evidence type="ECO:0000313" key="5">
    <source>
        <dbReference type="Proteomes" id="UP000003586"/>
    </source>
</evidence>
<dbReference type="PANTHER" id="PTHR32060:SF30">
    <property type="entry name" value="CARBOXY-TERMINAL PROCESSING PROTEASE CTPA"/>
    <property type="match status" value="1"/>
</dbReference>
<reference evidence="4 5" key="1">
    <citation type="submission" date="2013-12" db="EMBL/GenBank/DDBJ databases">
        <authorList>
            <consortium name="DOE Joint Genome Institute"/>
            <person name="Eisen J."/>
            <person name="Huntemann M."/>
            <person name="Han J."/>
            <person name="Chen A."/>
            <person name="Kyrpides N."/>
            <person name="Mavromatis K."/>
            <person name="Markowitz V."/>
            <person name="Palaniappan K."/>
            <person name="Ivanova N."/>
            <person name="Schaumberg A."/>
            <person name="Pati A."/>
            <person name="Liolios K."/>
            <person name="Nordberg H.P."/>
            <person name="Cantor M.N."/>
            <person name="Hua S.X."/>
            <person name="Woyke T."/>
        </authorList>
    </citation>
    <scope>NUCLEOTIDE SEQUENCE [LARGE SCALE GENOMIC DNA]</scope>
    <source>
        <strain evidence="5">DSM 19437</strain>
    </source>
</reference>
<dbReference type="SUPFAM" id="SSF52096">
    <property type="entry name" value="ClpP/crotonase"/>
    <property type="match status" value="1"/>
</dbReference>
<dbReference type="Gene3D" id="3.30.750.170">
    <property type="match status" value="1"/>
</dbReference>
<dbReference type="Gene3D" id="3.90.226.10">
    <property type="entry name" value="2-enoyl-CoA Hydratase, Chain A, domain 1"/>
    <property type="match status" value="1"/>
</dbReference>
<dbReference type="eggNOG" id="COG0793">
    <property type="taxonomic scope" value="Bacteria"/>
</dbReference>
<feature type="domain" description="Tail specific protease" evidence="2">
    <location>
        <begin position="272"/>
        <end position="423"/>
    </location>
</feature>
<evidence type="ECO:0000313" key="4">
    <source>
        <dbReference type="EMBL" id="AHF14526.1"/>
    </source>
</evidence>
<dbReference type="PANTHER" id="PTHR32060">
    <property type="entry name" value="TAIL-SPECIFIC PROTEASE"/>
    <property type="match status" value="1"/>
</dbReference>
<gene>
    <name evidence="4" type="ORF">NIASO_03645</name>
</gene>
<dbReference type="Proteomes" id="UP000003586">
    <property type="component" value="Chromosome"/>
</dbReference>
<dbReference type="AlphaFoldDB" id="W0EZJ3"/>
<evidence type="ECO:0000259" key="2">
    <source>
        <dbReference type="Pfam" id="PF03572"/>
    </source>
</evidence>
<dbReference type="RefSeq" id="WP_008583507.1">
    <property type="nucleotide sequence ID" value="NZ_CP007035.1"/>
</dbReference>
<dbReference type="KEGG" id="nso:NIASO_03645"/>